<dbReference type="Proteomes" id="UP001549691">
    <property type="component" value="Unassembled WGS sequence"/>
</dbReference>
<organism evidence="3 4">
    <name type="scientific">Uliginosibacterium flavum</name>
    <dbReference type="NCBI Taxonomy" id="1396831"/>
    <lineage>
        <taxon>Bacteria</taxon>
        <taxon>Pseudomonadati</taxon>
        <taxon>Pseudomonadota</taxon>
        <taxon>Betaproteobacteria</taxon>
        <taxon>Rhodocyclales</taxon>
        <taxon>Zoogloeaceae</taxon>
        <taxon>Uliginosibacterium</taxon>
    </lineage>
</organism>
<dbReference type="EMBL" id="JBEWZI010000031">
    <property type="protein sequence ID" value="MET7016212.1"/>
    <property type="molecule type" value="Genomic_DNA"/>
</dbReference>
<keyword evidence="4" id="KW-1185">Reference proteome</keyword>
<dbReference type="InterPro" id="IPR036388">
    <property type="entry name" value="WH-like_DNA-bd_sf"/>
</dbReference>
<comment type="caution">
    <text evidence="3">The sequence shown here is derived from an EMBL/GenBank/DDBJ whole genome shotgun (WGS) entry which is preliminary data.</text>
</comment>
<evidence type="ECO:0000259" key="2">
    <source>
        <dbReference type="Pfam" id="PF01035"/>
    </source>
</evidence>
<dbReference type="GO" id="GO:0032259">
    <property type="term" value="P:methylation"/>
    <property type="evidence" value="ECO:0007669"/>
    <property type="project" value="UniProtKB-KW"/>
</dbReference>
<dbReference type="NCBIfam" id="TIGR00589">
    <property type="entry name" value="ogt"/>
    <property type="match status" value="1"/>
</dbReference>
<dbReference type="Gene3D" id="1.10.10.10">
    <property type="entry name" value="Winged helix-like DNA-binding domain superfamily/Winged helix DNA-binding domain"/>
    <property type="match status" value="1"/>
</dbReference>
<feature type="domain" description="Methylated-DNA-[protein]-cysteine S-methyltransferase DNA binding" evidence="2">
    <location>
        <begin position="76"/>
        <end position="158"/>
    </location>
</feature>
<gene>
    <name evidence="3" type="ORF">ABXR19_18650</name>
</gene>
<dbReference type="SUPFAM" id="SSF53155">
    <property type="entry name" value="Methylated DNA-protein cysteine methyltransferase domain"/>
    <property type="match status" value="1"/>
</dbReference>
<protein>
    <submittedName>
        <fullName evidence="3">Methylated-DNA--[protein]-cysteine S-methyltransferase</fullName>
        <ecNumber evidence="3">2.1.1.63</ecNumber>
    </submittedName>
</protein>
<dbReference type="PANTHER" id="PTHR10815:SF13">
    <property type="entry name" value="METHYLATED-DNA--PROTEIN-CYSTEINE METHYLTRANSFERASE"/>
    <property type="match status" value="1"/>
</dbReference>
<evidence type="ECO:0000256" key="1">
    <source>
        <dbReference type="ARBA" id="ARBA00022763"/>
    </source>
</evidence>
<dbReference type="InterPro" id="IPR014048">
    <property type="entry name" value="MethylDNA_cys_MeTrfase_DNA-bd"/>
</dbReference>
<reference evidence="3 4" key="1">
    <citation type="submission" date="2024-07" db="EMBL/GenBank/DDBJ databases">
        <title>Uliginosibacterium flavum JJ3220;KACC:17644.</title>
        <authorList>
            <person name="Kim M.K."/>
        </authorList>
    </citation>
    <scope>NUCLEOTIDE SEQUENCE [LARGE SCALE GENOMIC DNA]</scope>
    <source>
        <strain evidence="3 4">KACC:17644</strain>
    </source>
</reference>
<dbReference type="CDD" id="cd06445">
    <property type="entry name" value="ATase"/>
    <property type="match status" value="1"/>
</dbReference>
<evidence type="ECO:0000313" key="4">
    <source>
        <dbReference type="Proteomes" id="UP001549691"/>
    </source>
</evidence>
<sequence length="159" mass="17234">MNSSRAILPLAVLPTCRLGLRQNAAGEIEDIVFLPPDTPLESARGELPALFLDQIEKYLANPQHSISLPLAPRGTAFQQRVWQGIRSIPAGQTRNYGELALDLNSAARAVGRACGANPFPLITPCHRVLAKAGIGGFAHAQDGWLLDTKRWLLRHEGAL</sequence>
<dbReference type="PANTHER" id="PTHR10815">
    <property type="entry name" value="METHYLATED-DNA--PROTEIN-CYSTEINE METHYLTRANSFERASE"/>
    <property type="match status" value="1"/>
</dbReference>
<accession>A0ABV2TT62</accession>
<dbReference type="SUPFAM" id="SSF46767">
    <property type="entry name" value="Methylated DNA-protein cysteine methyltransferase, C-terminal domain"/>
    <property type="match status" value="1"/>
</dbReference>
<keyword evidence="3" id="KW-0808">Transferase</keyword>
<keyword evidence="3" id="KW-0489">Methyltransferase</keyword>
<dbReference type="GO" id="GO:0003908">
    <property type="term" value="F:methylated-DNA-[protein]-cysteine S-methyltransferase activity"/>
    <property type="evidence" value="ECO:0007669"/>
    <property type="project" value="UniProtKB-EC"/>
</dbReference>
<dbReference type="EC" id="2.1.1.63" evidence="3"/>
<dbReference type="InterPro" id="IPR036217">
    <property type="entry name" value="MethylDNA_cys_MeTrfase_DNAb"/>
</dbReference>
<evidence type="ECO:0000313" key="3">
    <source>
        <dbReference type="EMBL" id="MET7016212.1"/>
    </source>
</evidence>
<dbReference type="Pfam" id="PF01035">
    <property type="entry name" value="DNA_binding_1"/>
    <property type="match status" value="1"/>
</dbReference>
<proteinExistence type="predicted"/>
<dbReference type="RefSeq" id="WP_354602671.1">
    <property type="nucleotide sequence ID" value="NZ_JBEWZI010000031.1"/>
</dbReference>
<name>A0ABV2TT62_9RHOO</name>
<keyword evidence="1" id="KW-0227">DNA damage</keyword>
<dbReference type="InterPro" id="IPR036631">
    <property type="entry name" value="MGMT_N_sf"/>
</dbReference>